<dbReference type="AlphaFoldDB" id="A0A7R9E3P7"/>
<dbReference type="GO" id="GO:0008270">
    <property type="term" value="F:zinc ion binding"/>
    <property type="evidence" value="ECO:0007669"/>
    <property type="project" value="UniProtKB-KW"/>
</dbReference>
<dbReference type="EMBL" id="OB793282">
    <property type="protein sequence ID" value="CAD7426819.1"/>
    <property type="molecule type" value="Genomic_DNA"/>
</dbReference>
<dbReference type="PROSITE" id="PS50114">
    <property type="entry name" value="GATA_ZN_FINGER_2"/>
    <property type="match status" value="1"/>
</dbReference>
<dbReference type="Pfam" id="PF00320">
    <property type="entry name" value="GATA"/>
    <property type="match status" value="1"/>
</dbReference>
<dbReference type="GO" id="GO:0000981">
    <property type="term" value="F:DNA-binding transcription factor activity, RNA polymerase II-specific"/>
    <property type="evidence" value="ECO:0007669"/>
    <property type="project" value="TreeGrafter"/>
</dbReference>
<dbReference type="GO" id="GO:0045944">
    <property type="term" value="P:positive regulation of transcription by RNA polymerase II"/>
    <property type="evidence" value="ECO:0007669"/>
    <property type="project" value="TreeGrafter"/>
</dbReference>
<dbReference type="GO" id="GO:0000122">
    <property type="term" value="P:negative regulation of transcription by RNA polymerase II"/>
    <property type="evidence" value="ECO:0007669"/>
    <property type="project" value="TreeGrafter"/>
</dbReference>
<protein>
    <recommendedName>
        <fullName evidence="9">GATA-type domain-containing protein</fullName>
    </recommendedName>
</protein>
<dbReference type="GO" id="GO:0000978">
    <property type="term" value="F:RNA polymerase II cis-regulatory region sequence-specific DNA binding"/>
    <property type="evidence" value="ECO:0007669"/>
    <property type="project" value="TreeGrafter"/>
</dbReference>
<evidence type="ECO:0000259" key="9">
    <source>
        <dbReference type="PROSITE" id="PS50114"/>
    </source>
</evidence>
<keyword evidence="5" id="KW-0805">Transcription regulation</keyword>
<dbReference type="PRINTS" id="PR00619">
    <property type="entry name" value="GATAZNFINGER"/>
</dbReference>
<dbReference type="GO" id="GO:0005634">
    <property type="term" value="C:nucleus"/>
    <property type="evidence" value="ECO:0007669"/>
    <property type="project" value="UniProtKB-SubCell"/>
</dbReference>
<keyword evidence="7" id="KW-0539">Nucleus</keyword>
<comment type="subcellular location">
    <subcellularLocation>
        <location evidence="1">Nucleus</location>
    </subcellularLocation>
</comment>
<dbReference type="PANTHER" id="PTHR10071:SF281">
    <property type="entry name" value="BOX A-BINDING FACTOR-RELATED"/>
    <property type="match status" value="1"/>
</dbReference>
<evidence type="ECO:0000256" key="4">
    <source>
        <dbReference type="ARBA" id="ARBA00022833"/>
    </source>
</evidence>
<sequence length="232" mass="25770">MCIYIYRGDAGPAYLGEIVVVIATPSEQSAPPPRSLLRWQKEGSGLRLWPKMPATILVTVSSHVGRSIVGSRPECPSITPWNIPSLFLQQRALLREGVVLVGRSDRDPHVREKNCDITEPSSRLLPPHIKPPCLVQAMSLYDEVMSKGRECVNCGATSTPLWRRDGTGHYLCNACGLYYKMNGQNRPLIKPKRRLVKSHVTKPTPNIPDWFSNTNIAVDGNQIQCETNASIS</sequence>
<dbReference type="SMART" id="SM00401">
    <property type="entry name" value="ZnF_GATA"/>
    <property type="match status" value="1"/>
</dbReference>
<dbReference type="FunFam" id="3.30.50.10:FF:000036">
    <property type="entry name" value="Endothelial transcription factor GATA-2"/>
    <property type="match status" value="1"/>
</dbReference>
<dbReference type="CDD" id="cd00202">
    <property type="entry name" value="ZnF_GATA"/>
    <property type="match status" value="1"/>
</dbReference>
<proteinExistence type="predicted"/>
<name>A0A7R9E3P7_9NEOP</name>
<keyword evidence="2" id="KW-0479">Metal-binding</keyword>
<gene>
    <name evidence="10" type="ORF">TMSB3V08_LOCUS3690</name>
</gene>
<feature type="domain" description="GATA-type" evidence="9">
    <location>
        <begin position="145"/>
        <end position="199"/>
    </location>
</feature>
<accession>A0A7R9E3P7</accession>
<evidence type="ECO:0000256" key="2">
    <source>
        <dbReference type="ARBA" id="ARBA00022723"/>
    </source>
</evidence>
<evidence type="ECO:0000256" key="6">
    <source>
        <dbReference type="ARBA" id="ARBA00023163"/>
    </source>
</evidence>
<reference evidence="10" key="1">
    <citation type="submission" date="2020-11" db="EMBL/GenBank/DDBJ databases">
        <authorList>
            <person name="Tran Van P."/>
        </authorList>
    </citation>
    <scope>NUCLEOTIDE SEQUENCE</scope>
</reference>
<dbReference type="Gene3D" id="3.30.50.10">
    <property type="entry name" value="Erythroid Transcription Factor GATA-1, subunit A"/>
    <property type="match status" value="1"/>
</dbReference>
<evidence type="ECO:0000256" key="5">
    <source>
        <dbReference type="ARBA" id="ARBA00023015"/>
    </source>
</evidence>
<evidence type="ECO:0000256" key="1">
    <source>
        <dbReference type="ARBA" id="ARBA00004123"/>
    </source>
</evidence>
<evidence type="ECO:0000256" key="7">
    <source>
        <dbReference type="ARBA" id="ARBA00023242"/>
    </source>
</evidence>
<dbReference type="SUPFAM" id="SSF57716">
    <property type="entry name" value="Glucocorticoid receptor-like (DNA-binding domain)"/>
    <property type="match status" value="1"/>
</dbReference>
<dbReference type="GO" id="GO:0045165">
    <property type="term" value="P:cell fate commitment"/>
    <property type="evidence" value="ECO:0007669"/>
    <property type="project" value="TreeGrafter"/>
</dbReference>
<dbReference type="PANTHER" id="PTHR10071">
    <property type="entry name" value="TRANSCRIPTION FACTOR GATA FAMILY MEMBER"/>
    <property type="match status" value="1"/>
</dbReference>
<dbReference type="InterPro" id="IPR000679">
    <property type="entry name" value="Znf_GATA"/>
</dbReference>
<dbReference type="InterPro" id="IPR039355">
    <property type="entry name" value="Transcription_factor_GATA"/>
</dbReference>
<dbReference type="InterPro" id="IPR013088">
    <property type="entry name" value="Znf_NHR/GATA"/>
</dbReference>
<evidence type="ECO:0000313" key="10">
    <source>
        <dbReference type="EMBL" id="CAD7426819.1"/>
    </source>
</evidence>
<evidence type="ECO:0000256" key="3">
    <source>
        <dbReference type="ARBA" id="ARBA00022771"/>
    </source>
</evidence>
<keyword evidence="4" id="KW-0862">Zinc</keyword>
<dbReference type="PROSITE" id="PS00344">
    <property type="entry name" value="GATA_ZN_FINGER_1"/>
    <property type="match status" value="1"/>
</dbReference>
<organism evidence="10">
    <name type="scientific">Timema monikensis</name>
    <dbReference type="NCBI Taxonomy" id="170555"/>
    <lineage>
        <taxon>Eukaryota</taxon>
        <taxon>Metazoa</taxon>
        <taxon>Ecdysozoa</taxon>
        <taxon>Arthropoda</taxon>
        <taxon>Hexapoda</taxon>
        <taxon>Insecta</taxon>
        <taxon>Pterygota</taxon>
        <taxon>Neoptera</taxon>
        <taxon>Polyneoptera</taxon>
        <taxon>Phasmatodea</taxon>
        <taxon>Timematodea</taxon>
        <taxon>Timematoidea</taxon>
        <taxon>Timematidae</taxon>
        <taxon>Timema</taxon>
    </lineage>
</organism>
<keyword evidence="6" id="KW-0804">Transcription</keyword>
<keyword evidence="3 8" id="KW-0863">Zinc-finger</keyword>
<evidence type="ECO:0000256" key="8">
    <source>
        <dbReference type="PROSITE-ProRule" id="PRU00094"/>
    </source>
</evidence>